<evidence type="ECO:0000313" key="2">
    <source>
        <dbReference type="EMBL" id="ROO89996.1"/>
    </source>
</evidence>
<feature type="domain" description="HTH merR-type" evidence="1">
    <location>
        <begin position="1"/>
        <end position="28"/>
    </location>
</feature>
<dbReference type="GO" id="GO:0003677">
    <property type="term" value="F:DNA binding"/>
    <property type="evidence" value="ECO:0007669"/>
    <property type="project" value="InterPro"/>
</dbReference>
<dbReference type="SUPFAM" id="SSF46955">
    <property type="entry name" value="Putative DNA-binding domain"/>
    <property type="match status" value="1"/>
</dbReference>
<dbReference type="EMBL" id="RJKE01000001">
    <property type="protein sequence ID" value="ROO89996.1"/>
    <property type="molecule type" value="Genomic_DNA"/>
</dbReference>
<dbReference type="SMART" id="SM00422">
    <property type="entry name" value="HTH_MERR"/>
    <property type="match status" value="1"/>
</dbReference>
<dbReference type="GO" id="GO:0006355">
    <property type="term" value="P:regulation of DNA-templated transcription"/>
    <property type="evidence" value="ECO:0007669"/>
    <property type="project" value="InterPro"/>
</dbReference>
<dbReference type="InterPro" id="IPR009061">
    <property type="entry name" value="DNA-bd_dom_put_sf"/>
</dbReference>
<protein>
    <submittedName>
        <fullName evidence="2">MerR-like DNA binding protein</fullName>
    </submittedName>
</protein>
<gene>
    <name evidence="2" type="ORF">EDD29_7709</name>
</gene>
<dbReference type="RefSeq" id="WP_123669009.1">
    <property type="nucleotide sequence ID" value="NZ_RJKE01000001.1"/>
</dbReference>
<dbReference type="Pfam" id="PF13411">
    <property type="entry name" value="MerR_1"/>
    <property type="match status" value="1"/>
</dbReference>
<name>A0A3N1D930_9ACTN</name>
<accession>A0A3N1D930</accession>
<organism evidence="2 3">
    <name type="scientific">Actinocorallia herbida</name>
    <dbReference type="NCBI Taxonomy" id="58109"/>
    <lineage>
        <taxon>Bacteria</taxon>
        <taxon>Bacillati</taxon>
        <taxon>Actinomycetota</taxon>
        <taxon>Actinomycetes</taxon>
        <taxon>Streptosporangiales</taxon>
        <taxon>Thermomonosporaceae</taxon>
        <taxon>Actinocorallia</taxon>
    </lineage>
</organism>
<dbReference type="OrthoDB" id="5243770at2"/>
<evidence type="ECO:0000259" key="1">
    <source>
        <dbReference type="PROSITE" id="PS50937"/>
    </source>
</evidence>
<sequence>MRITEAAQRLGTSPRILRYREKLGLLPPRAGRVHRQYTELDLRAVATGLAIEQRYDIGPAELAFALRVLADPEARARVQDLGERLGRLKPHPVRALDFDQAKAQRLLRPRPRP</sequence>
<dbReference type="Gene3D" id="1.10.1660.10">
    <property type="match status" value="1"/>
</dbReference>
<keyword evidence="3" id="KW-1185">Reference proteome</keyword>
<comment type="caution">
    <text evidence="2">The sequence shown here is derived from an EMBL/GenBank/DDBJ whole genome shotgun (WGS) entry which is preliminary data.</text>
</comment>
<dbReference type="Proteomes" id="UP000272400">
    <property type="component" value="Unassembled WGS sequence"/>
</dbReference>
<evidence type="ECO:0000313" key="3">
    <source>
        <dbReference type="Proteomes" id="UP000272400"/>
    </source>
</evidence>
<dbReference type="PROSITE" id="PS50937">
    <property type="entry name" value="HTH_MERR_2"/>
    <property type="match status" value="1"/>
</dbReference>
<dbReference type="AlphaFoldDB" id="A0A3N1D930"/>
<reference evidence="2 3" key="1">
    <citation type="submission" date="2018-11" db="EMBL/GenBank/DDBJ databases">
        <title>Sequencing the genomes of 1000 actinobacteria strains.</title>
        <authorList>
            <person name="Klenk H.-P."/>
        </authorList>
    </citation>
    <scope>NUCLEOTIDE SEQUENCE [LARGE SCALE GENOMIC DNA]</scope>
    <source>
        <strain evidence="2 3">DSM 44254</strain>
    </source>
</reference>
<proteinExistence type="predicted"/>
<dbReference type="InterPro" id="IPR000551">
    <property type="entry name" value="MerR-type_HTH_dom"/>
</dbReference>